<dbReference type="GO" id="GO:0006423">
    <property type="term" value="P:cysteinyl-tRNA aminoacylation"/>
    <property type="evidence" value="ECO:0007669"/>
    <property type="project" value="TreeGrafter"/>
</dbReference>
<accession>A0A7C8FRG1</accession>
<keyword evidence="7" id="KW-1185">Reference proteome</keyword>
<dbReference type="Proteomes" id="UP000481339">
    <property type="component" value="Unassembled WGS sequence"/>
</dbReference>
<name>A0A7C8FRG1_9MICO</name>
<dbReference type="Gene3D" id="1.20.120.640">
    <property type="entry name" value="Anticodon-binding domain of a subclass of class I aminoacyl-tRNA synthetases"/>
    <property type="match status" value="1"/>
</dbReference>
<dbReference type="InterPro" id="IPR024909">
    <property type="entry name" value="Cys-tRNA/MSH_ligase"/>
</dbReference>
<evidence type="ECO:0000259" key="5">
    <source>
        <dbReference type="Pfam" id="PF01406"/>
    </source>
</evidence>
<dbReference type="InterPro" id="IPR014729">
    <property type="entry name" value="Rossmann-like_a/b/a_fold"/>
</dbReference>
<dbReference type="GO" id="GO:0004817">
    <property type="term" value="F:cysteine-tRNA ligase activity"/>
    <property type="evidence" value="ECO:0007669"/>
    <property type="project" value="TreeGrafter"/>
</dbReference>
<comment type="caution">
    <text evidence="6">The sequence shown here is derived from an EMBL/GenBank/DDBJ whole genome shotgun (WGS) entry which is preliminary data.</text>
</comment>
<organism evidence="6 7">
    <name type="scientific">Pseudoclavibacter caeni</name>
    <dbReference type="NCBI Taxonomy" id="908846"/>
    <lineage>
        <taxon>Bacteria</taxon>
        <taxon>Bacillati</taxon>
        <taxon>Actinomycetota</taxon>
        <taxon>Actinomycetes</taxon>
        <taxon>Micrococcales</taxon>
        <taxon>Microbacteriaceae</taxon>
        <taxon>Pseudoclavibacter</taxon>
    </lineage>
</organism>
<protein>
    <submittedName>
        <fullName evidence="6">Cysteine--1-D-myo-inosityl 2-amino-2-deoxy-alpha-D-glucopyranoside ligase</fullName>
    </submittedName>
</protein>
<dbReference type="Pfam" id="PF01406">
    <property type="entry name" value="tRNA-synt_1e"/>
    <property type="match status" value="1"/>
</dbReference>
<sequence length="424" mass="46049">MRAWTATALPALPGAGTVPRIHDQATDTLQPAATGDTARLYVCGITPHGHTHIGNTATFLAYDLLVRALHDAGVTVTFAQNVTDVDDRVLAVADAAGADWEDLAAEQTREHLTDMAWLGVQPPDRLVTVTEAIDQIGQSVLALIERGHAYRVDSPDGAEEDIYFDVSAADSALACWTLGEESHCTRDQMLRLFAENGGDPKRRGKRDRLDPLLWRAARQGEPAWQVIGLPEGRPGWHIECAVISEALLGADFDVLGGGRDLVFPHHELAAGEATALNELPMARVYSHTGMVSYRGRRMSRTAGDQVPLARLRDAGVDPDALRVAILAHHYRSDWEWQDEELARAQERLAGWRAAHRAGLAGGDHAETADNPVLASLREALARDLDAPRALRVLDAWADSPETPELVARAARALLGIDLTKEPQP</sequence>
<comment type="subunit">
    <text evidence="1">Monomer.</text>
</comment>
<dbReference type="PANTHER" id="PTHR10890:SF3">
    <property type="entry name" value="CYSTEINE--TRNA LIGASE, CYTOPLASMIC"/>
    <property type="match status" value="1"/>
</dbReference>
<dbReference type="GO" id="GO:0005829">
    <property type="term" value="C:cytosol"/>
    <property type="evidence" value="ECO:0007669"/>
    <property type="project" value="TreeGrafter"/>
</dbReference>
<evidence type="ECO:0000256" key="2">
    <source>
        <dbReference type="ARBA" id="ARBA00022598"/>
    </source>
</evidence>
<keyword evidence="3" id="KW-0547">Nucleotide-binding</keyword>
<dbReference type="PANTHER" id="PTHR10890">
    <property type="entry name" value="CYSTEINYL-TRNA SYNTHETASE"/>
    <property type="match status" value="1"/>
</dbReference>
<gene>
    <name evidence="6" type="ORF">F8O02_03000</name>
</gene>
<evidence type="ECO:0000256" key="3">
    <source>
        <dbReference type="ARBA" id="ARBA00022741"/>
    </source>
</evidence>
<dbReference type="EMBL" id="WBKA01000002">
    <property type="protein sequence ID" value="KAB1632845.1"/>
    <property type="molecule type" value="Genomic_DNA"/>
</dbReference>
<dbReference type="PRINTS" id="PR00983">
    <property type="entry name" value="TRNASYNTHCYS"/>
</dbReference>
<proteinExistence type="predicted"/>
<dbReference type="GO" id="GO:0005524">
    <property type="term" value="F:ATP binding"/>
    <property type="evidence" value="ECO:0007669"/>
    <property type="project" value="UniProtKB-KW"/>
</dbReference>
<dbReference type="AlphaFoldDB" id="A0A7C8FRG1"/>
<evidence type="ECO:0000256" key="1">
    <source>
        <dbReference type="ARBA" id="ARBA00011245"/>
    </source>
</evidence>
<keyword evidence="2 6" id="KW-0436">Ligase</keyword>
<dbReference type="Gene3D" id="3.40.50.620">
    <property type="entry name" value="HUPs"/>
    <property type="match status" value="1"/>
</dbReference>
<dbReference type="InterPro" id="IPR032678">
    <property type="entry name" value="tRNA-synt_1_cat_dom"/>
</dbReference>
<reference evidence="6 7" key="1">
    <citation type="submission" date="2019-09" db="EMBL/GenBank/DDBJ databases">
        <title>Phylogeny of genus Pseudoclavibacter and closely related genus.</title>
        <authorList>
            <person name="Li Y."/>
        </authorList>
    </citation>
    <scope>NUCLEOTIDE SEQUENCE [LARGE SCALE GENOMIC DNA]</scope>
    <source>
        <strain evidence="6 7">JCM 16921</strain>
    </source>
</reference>
<dbReference type="OrthoDB" id="9815130at2"/>
<keyword evidence="4" id="KW-0067">ATP-binding</keyword>
<evidence type="ECO:0000256" key="4">
    <source>
        <dbReference type="ARBA" id="ARBA00022840"/>
    </source>
</evidence>
<dbReference type="RefSeq" id="WP_158035767.1">
    <property type="nucleotide sequence ID" value="NZ_BAAAZV010000003.1"/>
</dbReference>
<dbReference type="SUPFAM" id="SSF52374">
    <property type="entry name" value="Nucleotidylyl transferase"/>
    <property type="match status" value="1"/>
</dbReference>
<evidence type="ECO:0000313" key="7">
    <source>
        <dbReference type="Proteomes" id="UP000481339"/>
    </source>
</evidence>
<feature type="domain" description="tRNA synthetases class I catalytic" evidence="5">
    <location>
        <begin position="36"/>
        <end position="345"/>
    </location>
</feature>
<evidence type="ECO:0000313" key="6">
    <source>
        <dbReference type="EMBL" id="KAB1632845.1"/>
    </source>
</evidence>